<dbReference type="GO" id="GO:0020037">
    <property type="term" value="F:heme binding"/>
    <property type="evidence" value="ECO:0007669"/>
    <property type="project" value="InterPro"/>
</dbReference>
<feature type="binding site" description="axial binding residue" evidence="8">
    <location>
        <position position="419"/>
    </location>
    <ligand>
        <name>heme</name>
        <dbReference type="ChEBI" id="CHEBI:30413"/>
    </ligand>
    <ligandPart>
        <name>Fe</name>
        <dbReference type="ChEBI" id="CHEBI:18248"/>
    </ligandPart>
</feature>
<dbReference type="InterPro" id="IPR047146">
    <property type="entry name" value="Cyt_P450_E_CYP52_fungi"/>
</dbReference>
<comment type="caution">
    <text evidence="9">The sequence shown here is derived from an EMBL/GenBank/DDBJ whole genome shotgun (WGS) entry which is preliminary data.</text>
</comment>
<comment type="similarity">
    <text evidence="2">Belongs to the cytochrome P450 family.</text>
</comment>
<dbReference type="Gramene" id="rna-gnl|WGS:JABURB|Cocit.L5092.1">
    <property type="protein sequence ID" value="cds-KAF7846157.1"/>
    <property type="gene ID" value="gene-BT93_L5092"/>
</dbReference>
<keyword evidence="3 8" id="KW-0349">Heme</keyword>
<dbReference type="AlphaFoldDB" id="A0A8T0CFF7"/>
<keyword evidence="5" id="KW-0560">Oxidoreductase</keyword>
<keyword evidence="7" id="KW-0503">Monooxygenase</keyword>
<evidence type="ECO:0000256" key="6">
    <source>
        <dbReference type="ARBA" id="ARBA00023004"/>
    </source>
</evidence>
<dbReference type="SUPFAM" id="SSF48264">
    <property type="entry name" value="Cytochrome P450"/>
    <property type="match status" value="1"/>
</dbReference>
<dbReference type="InterPro" id="IPR036396">
    <property type="entry name" value="Cyt_P450_sf"/>
</dbReference>
<evidence type="ECO:0000313" key="10">
    <source>
        <dbReference type="Proteomes" id="UP000806378"/>
    </source>
</evidence>
<dbReference type="PANTHER" id="PTHR24287">
    <property type="entry name" value="P450, PUTATIVE (EUROFUNG)-RELATED"/>
    <property type="match status" value="1"/>
</dbReference>
<dbReference type="EMBL" id="MU095071">
    <property type="protein sequence ID" value="KAF7846157.1"/>
    <property type="molecule type" value="Genomic_DNA"/>
</dbReference>
<evidence type="ECO:0008006" key="11">
    <source>
        <dbReference type="Google" id="ProtNLM"/>
    </source>
</evidence>
<evidence type="ECO:0000256" key="8">
    <source>
        <dbReference type="PIRSR" id="PIRSR602402-1"/>
    </source>
</evidence>
<accession>A0A8T0CFF7</accession>
<keyword evidence="6 8" id="KW-0408">Iron</keyword>
<comment type="cofactor">
    <cofactor evidence="1 8">
        <name>heme</name>
        <dbReference type="ChEBI" id="CHEBI:30413"/>
    </cofactor>
</comment>
<dbReference type="OrthoDB" id="534811at2759"/>
<dbReference type="CDD" id="cd11063">
    <property type="entry name" value="CYP52"/>
    <property type="match status" value="1"/>
</dbReference>
<evidence type="ECO:0000256" key="1">
    <source>
        <dbReference type="ARBA" id="ARBA00001971"/>
    </source>
</evidence>
<dbReference type="PRINTS" id="PR00464">
    <property type="entry name" value="EP450II"/>
</dbReference>
<organism evidence="9 10">
    <name type="scientific">Corymbia citriodora subsp. variegata</name>
    <dbReference type="NCBI Taxonomy" id="360336"/>
    <lineage>
        <taxon>Eukaryota</taxon>
        <taxon>Viridiplantae</taxon>
        <taxon>Streptophyta</taxon>
        <taxon>Embryophyta</taxon>
        <taxon>Tracheophyta</taxon>
        <taxon>Spermatophyta</taxon>
        <taxon>Magnoliopsida</taxon>
        <taxon>eudicotyledons</taxon>
        <taxon>Gunneridae</taxon>
        <taxon>Pentapetalae</taxon>
        <taxon>rosids</taxon>
        <taxon>malvids</taxon>
        <taxon>Myrtales</taxon>
        <taxon>Myrtaceae</taxon>
        <taxon>Myrtoideae</taxon>
        <taxon>Eucalypteae</taxon>
        <taxon>Corymbia</taxon>
    </lineage>
</organism>
<dbReference type="InterPro" id="IPR001128">
    <property type="entry name" value="Cyt_P450"/>
</dbReference>
<dbReference type="PRINTS" id="PR01239">
    <property type="entry name" value="EP450IICYP52"/>
</dbReference>
<dbReference type="Gene3D" id="1.10.630.10">
    <property type="entry name" value="Cytochrome P450"/>
    <property type="match status" value="1"/>
</dbReference>
<dbReference type="InterPro" id="IPR002402">
    <property type="entry name" value="Cyt_P450_E_grp-II"/>
</dbReference>
<dbReference type="PANTHER" id="PTHR24287:SF17">
    <property type="entry name" value="P450, PUTATIVE (EUROFUNG)-RELATED"/>
    <property type="match status" value="1"/>
</dbReference>
<evidence type="ECO:0000313" key="9">
    <source>
        <dbReference type="EMBL" id="KAF7846157.1"/>
    </source>
</evidence>
<gene>
    <name evidence="9" type="ORF">BT93_L5092</name>
</gene>
<dbReference type="GO" id="GO:0005506">
    <property type="term" value="F:iron ion binding"/>
    <property type="evidence" value="ECO:0007669"/>
    <property type="project" value="InterPro"/>
</dbReference>
<evidence type="ECO:0000256" key="4">
    <source>
        <dbReference type="ARBA" id="ARBA00022723"/>
    </source>
</evidence>
<evidence type="ECO:0000256" key="7">
    <source>
        <dbReference type="ARBA" id="ARBA00023033"/>
    </source>
</evidence>
<protein>
    <recommendedName>
        <fullName evidence="11">Cytochrome P450</fullName>
    </recommendedName>
</protein>
<evidence type="ECO:0000256" key="3">
    <source>
        <dbReference type="ARBA" id="ARBA00022617"/>
    </source>
</evidence>
<proteinExistence type="inferred from homology"/>
<reference evidence="9" key="1">
    <citation type="submission" date="2020-05" db="EMBL/GenBank/DDBJ databases">
        <title>WGS assembly of Corymbia citriodora subspecies variegata.</title>
        <authorList>
            <person name="Barry K."/>
            <person name="Hundley H."/>
            <person name="Shu S."/>
            <person name="Jenkins J."/>
            <person name="Grimwood J."/>
            <person name="Baten A."/>
        </authorList>
    </citation>
    <scope>NUCLEOTIDE SEQUENCE</scope>
    <source>
        <strain evidence="9">CV2-018</strain>
    </source>
</reference>
<dbReference type="Pfam" id="PF00067">
    <property type="entry name" value="p450"/>
    <property type="match status" value="1"/>
</dbReference>
<evidence type="ECO:0000256" key="2">
    <source>
        <dbReference type="ARBA" id="ARBA00010617"/>
    </source>
</evidence>
<dbReference type="PRINTS" id="PR00385">
    <property type="entry name" value="P450"/>
</dbReference>
<keyword evidence="10" id="KW-1185">Reference proteome</keyword>
<sequence length="433" mass="49586">MQANDCSTAYSVYPTKDPILGADFLWKIIDSARQKELLDFWTSAFNTYGKTFTISSLRGSTIFTTEPENFKALYATRFDDFAVAPPRARLVPLLGTSMFVSDGTAWSHSRRIMRPIFTKDQVSDLASVEEHMQAFFKCIPVDGSTFDLQDLFHRLTMDTATEFLFGESTQSLSLNISEEQKRLQRDLNLFMTDAIDRVRYMILYPFFKKKEAAEAVRNVHRTVDEYARRAFERSKKQQEAGYSDDTETSRYLFLDEIARETGDIEKTRSEALSLLLAGRDTTATLLSNFWFLLARSPLVWKKLMNEVDELQGQIPTYEWLRNARYLKNCVLEAHRLYPAIPLLPPRSAVRDTVFPSGGGPDGTSPLYVAKDTKVIINIQVACRQKDVFGDDAEAFNPDRWDNIRPGWNYIPFAGGPRICLGRKRILKLSYNLI</sequence>
<dbReference type="Proteomes" id="UP000806378">
    <property type="component" value="Unassembled WGS sequence"/>
</dbReference>
<name>A0A8T0CFF7_CORYI</name>
<dbReference type="InterPro" id="IPR002974">
    <property type="entry name" value="Cyt_P450_E_CYP52_ascomycetes"/>
</dbReference>
<dbReference type="GO" id="GO:0016712">
    <property type="term" value="F:oxidoreductase activity, acting on paired donors, with incorporation or reduction of molecular oxygen, reduced flavin or flavoprotein as one donor, and incorporation of one atom of oxygen"/>
    <property type="evidence" value="ECO:0007669"/>
    <property type="project" value="InterPro"/>
</dbReference>
<evidence type="ECO:0000256" key="5">
    <source>
        <dbReference type="ARBA" id="ARBA00023002"/>
    </source>
</evidence>
<keyword evidence="4 8" id="KW-0479">Metal-binding</keyword>